<dbReference type="InterPro" id="IPR035956">
    <property type="entry name" value="RimP_N_sf"/>
</dbReference>
<comment type="function">
    <text evidence="3">Required for maturation of 30S ribosomal subunits.</text>
</comment>
<comment type="caution">
    <text evidence="6">The sequence shown here is derived from an EMBL/GenBank/DDBJ whole genome shotgun (WGS) entry which is preliminary data.</text>
</comment>
<dbReference type="InterPro" id="IPR028989">
    <property type="entry name" value="RimP_N"/>
</dbReference>
<dbReference type="OrthoDB" id="9805006at2"/>
<dbReference type="GO" id="GO:0000028">
    <property type="term" value="P:ribosomal small subunit assembly"/>
    <property type="evidence" value="ECO:0007669"/>
    <property type="project" value="TreeGrafter"/>
</dbReference>
<evidence type="ECO:0000313" key="7">
    <source>
        <dbReference type="Proteomes" id="UP000294813"/>
    </source>
</evidence>
<dbReference type="PANTHER" id="PTHR33867:SF1">
    <property type="entry name" value="RIBOSOME MATURATION FACTOR RIMP"/>
    <property type="match status" value="1"/>
</dbReference>
<evidence type="ECO:0000256" key="2">
    <source>
        <dbReference type="ARBA" id="ARBA00022517"/>
    </source>
</evidence>
<sequence>MAGKINIEQQVSEWLQPILDELGLELVDVEWLKEGGAWYLRIFVDKEEGIDLDDCQEVSRRLDEILEREDPVPQAYSLEVSSPGIERPLKKDRDFERFAGSAVRITTFVPIGNTKEHIGNLIAKTDEGIRIEQKGGELLIPLAQVASARLYVQF</sequence>
<gene>
    <name evidence="3" type="primary">rimP</name>
    <name evidence="6" type="ORF">EDD73_10972</name>
</gene>
<accession>A0A4R2RX09</accession>
<dbReference type="Gene3D" id="3.30.300.70">
    <property type="entry name" value="RimP-like superfamily, N-terminal"/>
    <property type="match status" value="1"/>
</dbReference>
<dbReference type="Pfam" id="PF17384">
    <property type="entry name" value="DUF150_C"/>
    <property type="match status" value="1"/>
</dbReference>
<dbReference type="SUPFAM" id="SSF75420">
    <property type="entry name" value="YhbC-like, N-terminal domain"/>
    <property type="match status" value="1"/>
</dbReference>
<dbReference type="GO" id="GO:0005829">
    <property type="term" value="C:cytosol"/>
    <property type="evidence" value="ECO:0007669"/>
    <property type="project" value="TreeGrafter"/>
</dbReference>
<dbReference type="PANTHER" id="PTHR33867">
    <property type="entry name" value="RIBOSOME MATURATION FACTOR RIMP"/>
    <property type="match status" value="1"/>
</dbReference>
<organism evidence="6 7">
    <name type="scientific">Heliophilum fasciatum</name>
    <dbReference type="NCBI Taxonomy" id="35700"/>
    <lineage>
        <taxon>Bacteria</taxon>
        <taxon>Bacillati</taxon>
        <taxon>Bacillota</taxon>
        <taxon>Clostridia</taxon>
        <taxon>Eubacteriales</taxon>
        <taxon>Heliobacteriaceae</taxon>
        <taxon>Heliophilum</taxon>
    </lineage>
</organism>
<evidence type="ECO:0000256" key="1">
    <source>
        <dbReference type="ARBA" id="ARBA00022490"/>
    </source>
</evidence>
<name>A0A4R2RX09_9FIRM</name>
<keyword evidence="1 3" id="KW-0963">Cytoplasm</keyword>
<dbReference type="EMBL" id="SLXT01000009">
    <property type="protein sequence ID" value="TCP64531.1"/>
    <property type="molecule type" value="Genomic_DNA"/>
</dbReference>
<comment type="subcellular location">
    <subcellularLocation>
        <location evidence="3">Cytoplasm</location>
    </subcellularLocation>
</comment>
<keyword evidence="7" id="KW-1185">Reference proteome</keyword>
<dbReference type="AlphaFoldDB" id="A0A4R2RX09"/>
<dbReference type="GO" id="GO:0006412">
    <property type="term" value="P:translation"/>
    <property type="evidence" value="ECO:0007669"/>
    <property type="project" value="TreeGrafter"/>
</dbReference>
<comment type="similarity">
    <text evidence="3">Belongs to the RimP family.</text>
</comment>
<proteinExistence type="inferred from homology"/>
<dbReference type="RefSeq" id="WP_131918999.1">
    <property type="nucleotide sequence ID" value="NZ_JAOQNU010000009.1"/>
</dbReference>
<dbReference type="InterPro" id="IPR028998">
    <property type="entry name" value="RimP_C"/>
</dbReference>
<keyword evidence="2 3" id="KW-0690">Ribosome biogenesis</keyword>
<dbReference type="SUPFAM" id="SSF74942">
    <property type="entry name" value="YhbC-like, C-terminal domain"/>
    <property type="match status" value="1"/>
</dbReference>
<evidence type="ECO:0000259" key="4">
    <source>
        <dbReference type="Pfam" id="PF02576"/>
    </source>
</evidence>
<evidence type="ECO:0000313" key="6">
    <source>
        <dbReference type="EMBL" id="TCP64531.1"/>
    </source>
</evidence>
<dbReference type="HAMAP" id="MF_01077">
    <property type="entry name" value="RimP"/>
    <property type="match status" value="1"/>
</dbReference>
<reference evidence="6 7" key="1">
    <citation type="submission" date="2019-03" db="EMBL/GenBank/DDBJ databases">
        <title>Genomic Encyclopedia of Type Strains, Phase IV (KMG-IV): sequencing the most valuable type-strain genomes for metagenomic binning, comparative biology and taxonomic classification.</title>
        <authorList>
            <person name="Goeker M."/>
        </authorList>
    </citation>
    <scope>NUCLEOTIDE SEQUENCE [LARGE SCALE GENOMIC DNA]</scope>
    <source>
        <strain evidence="6 7">DSM 11170</strain>
    </source>
</reference>
<dbReference type="Proteomes" id="UP000294813">
    <property type="component" value="Unassembled WGS sequence"/>
</dbReference>
<protein>
    <recommendedName>
        <fullName evidence="3">Ribosome maturation factor RimP</fullName>
    </recommendedName>
</protein>
<feature type="domain" description="Ribosome maturation factor RimP C-terminal" evidence="5">
    <location>
        <begin position="89"/>
        <end position="154"/>
    </location>
</feature>
<dbReference type="Gene3D" id="2.30.30.180">
    <property type="entry name" value="Ribosome maturation factor RimP, C-terminal domain"/>
    <property type="match status" value="1"/>
</dbReference>
<feature type="domain" description="Ribosome maturation factor RimP N-terminal" evidence="4">
    <location>
        <begin position="15"/>
        <end position="86"/>
    </location>
</feature>
<dbReference type="CDD" id="cd01734">
    <property type="entry name" value="YlxS_C"/>
    <property type="match status" value="1"/>
</dbReference>
<dbReference type="InterPro" id="IPR036847">
    <property type="entry name" value="RimP_C_sf"/>
</dbReference>
<evidence type="ECO:0000259" key="5">
    <source>
        <dbReference type="Pfam" id="PF17384"/>
    </source>
</evidence>
<dbReference type="FunFam" id="3.30.300.70:FF:000001">
    <property type="entry name" value="Ribosome maturation factor RimP"/>
    <property type="match status" value="1"/>
</dbReference>
<evidence type="ECO:0000256" key="3">
    <source>
        <dbReference type="HAMAP-Rule" id="MF_01077"/>
    </source>
</evidence>
<dbReference type="Pfam" id="PF02576">
    <property type="entry name" value="RimP_N"/>
    <property type="match status" value="1"/>
</dbReference>
<dbReference type="InterPro" id="IPR003728">
    <property type="entry name" value="Ribosome_maturation_RimP"/>
</dbReference>